<feature type="region of interest" description="Disordered" evidence="1">
    <location>
        <begin position="1"/>
        <end position="77"/>
    </location>
</feature>
<dbReference type="RefSeq" id="XP_013342678.1">
    <property type="nucleotide sequence ID" value="XM_013487224.1"/>
</dbReference>
<dbReference type="HOGENOM" id="CLU_497794_0_0_1"/>
<feature type="compositionally biased region" description="Basic and acidic residues" evidence="1">
    <location>
        <begin position="194"/>
        <end position="210"/>
    </location>
</feature>
<feature type="compositionally biased region" description="Basic residues" evidence="1">
    <location>
        <begin position="338"/>
        <end position="360"/>
    </location>
</feature>
<dbReference type="InParanoid" id="A0A074YIU4"/>
<feature type="compositionally biased region" description="Low complexity" evidence="1">
    <location>
        <begin position="490"/>
        <end position="499"/>
    </location>
</feature>
<organism evidence="2 3">
    <name type="scientific">Aureobasidium subglaciale (strain EXF-2481)</name>
    <name type="common">Aureobasidium pullulans var. subglaciale</name>
    <dbReference type="NCBI Taxonomy" id="1043005"/>
    <lineage>
        <taxon>Eukaryota</taxon>
        <taxon>Fungi</taxon>
        <taxon>Dikarya</taxon>
        <taxon>Ascomycota</taxon>
        <taxon>Pezizomycotina</taxon>
        <taxon>Dothideomycetes</taxon>
        <taxon>Dothideomycetidae</taxon>
        <taxon>Dothideales</taxon>
        <taxon>Saccotheciaceae</taxon>
        <taxon>Aureobasidium</taxon>
    </lineage>
</organism>
<feature type="compositionally biased region" description="Polar residues" evidence="1">
    <location>
        <begin position="46"/>
        <end position="65"/>
    </location>
</feature>
<dbReference type="Proteomes" id="UP000030641">
    <property type="component" value="Unassembled WGS sequence"/>
</dbReference>
<feature type="compositionally biased region" description="Basic residues" evidence="1">
    <location>
        <begin position="157"/>
        <end position="167"/>
    </location>
</feature>
<keyword evidence="3" id="KW-1185">Reference proteome</keyword>
<dbReference type="AlphaFoldDB" id="A0A074YIU4"/>
<evidence type="ECO:0000256" key="1">
    <source>
        <dbReference type="SAM" id="MobiDB-lite"/>
    </source>
</evidence>
<dbReference type="GeneID" id="25363805"/>
<feature type="region of interest" description="Disordered" evidence="1">
    <location>
        <begin position="121"/>
        <end position="250"/>
    </location>
</feature>
<reference evidence="2 3" key="1">
    <citation type="journal article" date="2014" name="BMC Genomics">
        <title>Genome sequencing of four Aureobasidium pullulans varieties: biotechnological potential, stress tolerance, and description of new species.</title>
        <authorList>
            <person name="Gostin Ar C."/>
            <person name="Ohm R.A."/>
            <person name="Kogej T."/>
            <person name="Sonjak S."/>
            <person name="Turk M."/>
            <person name="Zajc J."/>
            <person name="Zalar P."/>
            <person name="Grube M."/>
            <person name="Sun H."/>
            <person name="Han J."/>
            <person name="Sharma A."/>
            <person name="Chiniquy J."/>
            <person name="Ngan C.Y."/>
            <person name="Lipzen A."/>
            <person name="Barry K."/>
            <person name="Grigoriev I.V."/>
            <person name="Gunde-Cimerman N."/>
        </authorList>
    </citation>
    <scope>NUCLEOTIDE SEQUENCE [LARGE SCALE GENOMIC DNA]</scope>
    <source>
        <strain evidence="2 3">EXF-2481</strain>
    </source>
</reference>
<protein>
    <submittedName>
        <fullName evidence="2">Uncharacterized protein</fullName>
    </submittedName>
</protein>
<gene>
    <name evidence="2" type="ORF">AUEXF2481DRAFT_288319</name>
</gene>
<feature type="compositionally biased region" description="Polar residues" evidence="1">
    <location>
        <begin position="420"/>
        <end position="441"/>
    </location>
</feature>
<feature type="region of interest" description="Disordered" evidence="1">
    <location>
        <begin position="266"/>
        <end position="547"/>
    </location>
</feature>
<name>A0A074YIU4_AURSE</name>
<accession>A0A074YIU4</accession>
<dbReference type="OMA" id="DFRHEKN"/>
<dbReference type="OrthoDB" id="3934330at2759"/>
<evidence type="ECO:0000313" key="2">
    <source>
        <dbReference type="EMBL" id="KEQ94007.1"/>
    </source>
</evidence>
<proteinExistence type="predicted"/>
<dbReference type="EMBL" id="KL584763">
    <property type="protein sequence ID" value="KEQ94007.1"/>
    <property type="molecule type" value="Genomic_DNA"/>
</dbReference>
<evidence type="ECO:0000313" key="3">
    <source>
        <dbReference type="Proteomes" id="UP000030641"/>
    </source>
</evidence>
<feature type="compositionally biased region" description="Basic and acidic residues" evidence="1">
    <location>
        <begin position="361"/>
        <end position="388"/>
    </location>
</feature>
<sequence>MTGALPEASPAPTTDSSRPRRLPPGKPVSSIHDSGMSDSGYRSKAPSPSASHYSKASAKDSSNVDLQKDFNTVPDDSLESSMTAFISALSSHCIVSPRPLSPVSDWDDSASVFGHVSSQTLSPISISKSSSNKPISVPPFSVSSAQPSVYPGTPSKSSRKTSQHSKHTQATLARYDNKEEEDHDYRPATITTSKHTESRHDSYHNWRVPKDSLYSNSTRDSRQHSKVETVSSSSSSSRHTGGVPLPHLNVETIPQLLIPSEETRQMLSGRDQPPFPSLAGLNTQEEGANVDDQVWDESPMSDAAADSGWIDDMQSENASFHSPEQEASGWEESPISSHRSKSSQHTRSHRSRTSRSRSSRHQSDRATEHKYGEQGSRAGDERHSERSSARSASSVNNEEDLLPYLPHPSDDDRLPPPAPTLTTIYEESENTLLSRHTSSILTEEPTRFARPGAISPHPLSSVSSAATARKPPTIEPHRLEYQRPYIESNSSSSAAGGARRSSRSRSSRTRMLEEAYLSASKGRATKEGVTESGRASAKPRVSGWKLW</sequence>
<feature type="compositionally biased region" description="Low complexity" evidence="1">
    <location>
        <begin position="121"/>
        <end position="139"/>
    </location>
</feature>